<name>A0A448V169_9FIRM</name>
<dbReference type="GO" id="GO:0008237">
    <property type="term" value="F:metallopeptidase activity"/>
    <property type="evidence" value="ECO:0007669"/>
    <property type="project" value="UniProtKB-KW"/>
</dbReference>
<dbReference type="Gene3D" id="3.40.140.10">
    <property type="entry name" value="Cytidine Deaminase, domain 2"/>
    <property type="match status" value="1"/>
</dbReference>
<evidence type="ECO:0000256" key="5">
    <source>
        <dbReference type="ARBA" id="ARBA00022833"/>
    </source>
</evidence>
<dbReference type="Pfam" id="PF04002">
    <property type="entry name" value="RadC"/>
    <property type="match status" value="1"/>
</dbReference>
<evidence type="ECO:0000256" key="1">
    <source>
        <dbReference type="ARBA" id="ARBA00010243"/>
    </source>
</evidence>
<keyword evidence="10" id="KW-1185">Reference proteome</keyword>
<dbReference type="InterPro" id="IPR037518">
    <property type="entry name" value="MPN"/>
</dbReference>
<dbReference type="AlphaFoldDB" id="A0A448V169"/>
<dbReference type="GO" id="GO:0006508">
    <property type="term" value="P:proteolysis"/>
    <property type="evidence" value="ECO:0007669"/>
    <property type="project" value="UniProtKB-KW"/>
</dbReference>
<dbReference type="InterPro" id="IPR046778">
    <property type="entry name" value="UPF0758_N"/>
</dbReference>
<comment type="similarity">
    <text evidence="1 7">Belongs to the UPF0758 family.</text>
</comment>
<feature type="domain" description="MPN" evidence="8">
    <location>
        <begin position="116"/>
        <end position="238"/>
    </location>
</feature>
<dbReference type="NCBIfam" id="NF000642">
    <property type="entry name" value="PRK00024.1"/>
    <property type="match status" value="1"/>
</dbReference>
<evidence type="ECO:0000313" key="9">
    <source>
        <dbReference type="EMBL" id="VEJ35358.1"/>
    </source>
</evidence>
<keyword evidence="2" id="KW-0645">Protease</keyword>
<reference evidence="9 10" key="1">
    <citation type="submission" date="2018-12" db="EMBL/GenBank/DDBJ databases">
        <authorList>
            <consortium name="Pathogen Informatics"/>
        </authorList>
    </citation>
    <scope>NUCLEOTIDE SEQUENCE [LARGE SCALE GENOMIC DNA]</scope>
    <source>
        <strain evidence="9 10">NCTC13079</strain>
    </source>
</reference>
<dbReference type="InterPro" id="IPR025657">
    <property type="entry name" value="RadC_JAB"/>
</dbReference>
<dbReference type="RefSeq" id="WP_126465167.1">
    <property type="nucleotide sequence ID" value="NZ_JAUSWF010000001.1"/>
</dbReference>
<proteinExistence type="inferred from homology"/>
<dbReference type="Proteomes" id="UP000269544">
    <property type="component" value="Chromosome"/>
</dbReference>
<dbReference type="KEGG" id="piv:NCTC13079_00648"/>
<accession>A0A448V169</accession>
<protein>
    <submittedName>
        <fullName evidence="9">DNA repair protein RadC</fullName>
    </submittedName>
</protein>
<evidence type="ECO:0000256" key="7">
    <source>
        <dbReference type="RuleBase" id="RU003797"/>
    </source>
</evidence>
<gene>
    <name evidence="9" type="ORF">NCTC13079_00648</name>
</gene>
<dbReference type="OrthoDB" id="9804482at2"/>
<evidence type="ECO:0000256" key="2">
    <source>
        <dbReference type="ARBA" id="ARBA00022670"/>
    </source>
</evidence>
<dbReference type="InterPro" id="IPR001405">
    <property type="entry name" value="UPF0758"/>
</dbReference>
<dbReference type="EMBL" id="LR134523">
    <property type="protein sequence ID" value="VEJ35358.1"/>
    <property type="molecule type" value="Genomic_DNA"/>
</dbReference>
<organism evidence="9 10">
    <name type="scientific">Aedoeadaptatus ivorii</name>
    <dbReference type="NCBI Taxonomy" id="54006"/>
    <lineage>
        <taxon>Bacteria</taxon>
        <taxon>Bacillati</taxon>
        <taxon>Bacillota</taxon>
        <taxon>Tissierellia</taxon>
        <taxon>Tissierellales</taxon>
        <taxon>Peptoniphilaceae</taxon>
        <taxon>Aedoeadaptatus</taxon>
    </lineage>
</organism>
<dbReference type="Pfam" id="PF20582">
    <property type="entry name" value="UPF0758_N"/>
    <property type="match status" value="1"/>
</dbReference>
<evidence type="ECO:0000256" key="3">
    <source>
        <dbReference type="ARBA" id="ARBA00022723"/>
    </source>
</evidence>
<evidence type="ECO:0000259" key="8">
    <source>
        <dbReference type="PROSITE" id="PS50249"/>
    </source>
</evidence>
<dbReference type="NCBIfam" id="TIGR00608">
    <property type="entry name" value="radc"/>
    <property type="match status" value="1"/>
</dbReference>
<keyword evidence="5" id="KW-0862">Zinc</keyword>
<evidence type="ECO:0000313" key="10">
    <source>
        <dbReference type="Proteomes" id="UP000269544"/>
    </source>
</evidence>
<dbReference type="GO" id="GO:0046872">
    <property type="term" value="F:metal ion binding"/>
    <property type="evidence" value="ECO:0007669"/>
    <property type="project" value="UniProtKB-KW"/>
</dbReference>
<sequence>MAKEAVQKRPFKELSDHEKPEEKLRMYGASALSDAELLALFLRTGTEGTTVLELADTVLEALCAKTPTAPGLSSLLYGSYDDFLAVRGIGKSKAARLAGMSEIARRMRATRVQGQAMTSPAMIAAYFMDDMLGLQQEEFRVVGLNPKKEIQFVECVTKGTINYTVVHPRDVFHFPVTRLCHSIILVHNHPTGNPVPSKEDRDLTLRLKRAGEIMGVPVVDHIIIGGDTYYSFCQDGAL</sequence>
<keyword evidence="4" id="KW-0378">Hydrolase</keyword>
<evidence type="ECO:0000256" key="4">
    <source>
        <dbReference type="ARBA" id="ARBA00022801"/>
    </source>
</evidence>
<dbReference type="CDD" id="cd08071">
    <property type="entry name" value="MPN_DUF2466"/>
    <property type="match status" value="1"/>
</dbReference>
<dbReference type="SUPFAM" id="SSF102712">
    <property type="entry name" value="JAB1/MPN domain"/>
    <property type="match status" value="1"/>
</dbReference>
<keyword evidence="6" id="KW-0482">Metalloprotease</keyword>
<dbReference type="PROSITE" id="PS50249">
    <property type="entry name" value="MPN"/>
    <property type="match status" value="1"/>
</dbReference>
<dbReference type="PANTHER" id="PTHR30471:SF3">
    <property type="entry name" value="UPF0758 PROTEIN YEES-RELATED"/>
    <property type="match status" value="1"/>
</dbReference>
<keyword evidence="3" id="KW-0479">Metal-binding</keyword>
<evidence type="ECO:0000256" key="6">
    <source>
        <dbReference type="ARBA" id="ARBA00023049"/>
    </source>
</evidence>
<dbReference type="PANTHER" id="PTHR30471">
    <property type="entry name" value="DNA REPAIR PROTEIN RADC"/>
    <property type="match status" value="1"/>
</dbReference>